<evidence type="ECO:0000256" key="2">
    <source>
        <dbReference type="ARBA" id="ARBA00022448"/>
    </source>
</evidence>
<dbReference type="GO" id="GO:0016020">
    <property type="term" value="C:membrane"/>
    <property type="evidence" value="ECO:0007669"/>
    <property type="project" value="UniProtKB-SubCell"/>
</dbReference>
<protein>
    <submittedName>
        <fullName evidence="7">Major facilitator superfamily domain-containing protein</fullName>
    </submittedName>
</protein>
<dbReference type="SUPFAM" id="SSF103473">
    <property type="entry name" value="MFS general substrate transporter"/>
    <property type="match status" value="1"/>
</dbReference>
<dbReference type="GO" id="GO:0022857">
    <property type="term" value="F:transmembrane transporter activity"/>
    <property type="evidence" value="ECO:0007669"/>
    <property type="project" value="InterPro"/>
</dbReference>
<dbReference type="InterPro" id="IPR036259">
    <property type="entry name" value="MFS_trans_sf"/>
</dbReference>
<dbReference type="Pfam" id="PF07690">
    <property type="entry name" value="MFS_1"/>
    <property type="match status" value="1"/>
</dbReference>
<feature type="transmembrane region" description="Helical" evidence="6">
    <location>
        <begin position="202"/>
        <end position="225"/>
    </location>
</feature>
<keyword evidence="3 6" id="KW-0812">Transmembrane</keyword>
<feature type="transmembrane region" description="Helical" evidence="6">
    <location>
        <begin position="71"/>
        <end position="92"/>
    </location>
</feature>
<feature type="transmembrane region" description="Helical" evidence="6">
    <location>
        <begin position="134"/>
        <end position="154"/>
    </location>
</feature>
<keyword evidence="4 6" id="KW-1133">Transmembrane helix</keyword>
<reference evidence="7 8" key="1">
    <citation type="submission" date="2019-04" db="EMBL/GenBank/DDBJ databases">
        <authorList>
            <consortium name="DOE Joint Genome Institute"/>
            <person name="Mondo S."/>
            <person name="Kjaerbolling I."/>
            <person name="Vesth T."/>
            <person name="Frisvad J.C."/>
            <person name="Nybo J.L."/>
            <person name="Theobald S."/>
            <person name="Kildgaard S."/>
            <person name="Isbrandt T."/>
            <person name="Kuo A."/>
            <person name="Sato A."/>
            <person name="Lyhne E.K."/>
            <person name="Kogle M.E."/>
            <person name="Wiebenga A."/>
            <person name="Kun R.S."/>
            <person name="Lubbers R.J."/>
            <person name="Makela M.R."/>
            <person name="Barry K."/>
            <person name="Chovatia M."/>
            <person name="Clum A."/>
            <person name="Daum C."/>
            <person name="Haridas S."/>
            <person name="He G."/>
            <person name="LaButti K."/>
            <person name="Lipzen A."/>
            <person name="Riley R."/>
            <person name="Salamov A."/>
            <person name="Simmons B.A."/>
            <person name="Magnuson J.K."/>
            <person name="Henrissat B."/>
            <person name="Mortensen U.H."/>
            <person name="Larsen T.O."/>
            <person name="Devries R.P."/>
            <person name="Grigoriev I.V."/>
            <person name="Machida M."/>
            <person name="Baker S.E."/>
            <person name="Andersen M.R."/>
            <person name="Cantor M.N."/>
            <person name="Hua S.X."/>
        </authorList>
    </citation>
    <scope>NUCLEOTIDE SEQUENCE [LARGE SCALE GENOMIC DNA]</scope>
    <source>
        <strain evidence="7 8">CBS 119388</strain>
    </source>
</reference>
<feature type="transmembrane region" description="Helical" evidence="6">
    <location>
        <begin position="237"/>
        <end position="264"/>
    </location>
</feature>
<evidence type="ECO:0000256" key="3">
    <source>
        <dbReference type="ARBA" id="ARBA00022692"/>
    </source>
</evidence>
<keyword evidence="8" id="KW-1185">Reference proteome</keyword>
<dbReference type="AlphaFoldDB" id="A0A5N7DEW1"/>
<accession>A0A5N7DEW1</accession>
<evidence type="ECO:0000313" key="7">
    <source>
        <dbReference type="EMBL" id="KAE8404917.1"/>
    </source>
</evidence>
<dbReference type="GeneID" id="43669366"/>
<organism evidence="7 8">
    <name type="scientific">Aspergillus pseudonomiae</name>
    <dbReference type="NCBI Taxonomy" id="1506151"/>
    <lineage>
        <taxon>Eukaryota</taxon>
        <taxon>Fungi</taxon>
        <taxon>Dikarya</taxon>
        <taxon>Ascomycota</taxon>
        <taxon>Pezizomycotina</taxon>
        <taxon>Eurotiomycetes</taxon>
        <taxon>Eurotiomycetidae</taxon>
        <taxon>Eurotiales</taxon>
        <taxon>Aspergillaceae</taxon>
        <taxon>Aspergillus</taxon>
        <taxon>Aspergillus subgen. Circumdati</taxon>
    </lineage>
</organism>
<evidence type="ECO:0000256" key="6">
    <source>
        <dbReference type="SAM" id="Phobius"/>
    </source>
</evidence>
<feature type="transmembrane region" description="Helical" evidence="6">
    <location>
        <begin position="270"/>
        <end position="292"/>
    </location>
</feature>
<dbReference type="Proteomes" id="UP000325579">
    <property type="component" value="Unassembled WGS sequence"/>
</dbReference>
<evidence type="ECO:0000313" key="8">
    <source>
        <dbReference type="Proteomes" id="UP000325579"/>
    </source>
</evidence>
<dbReference type="PANTHER" id="PTHR43791:SF103">
    <property type="entry name" value="MAJOR FACILITATOR SUPERFAMILY (MFS) PROFILE DOMAIN-CONTAINING PROTEIN-RELATED"/>
    <property type="match status" value="1"/>
</dbReference>
<dbReference type="RefSeq" id="XP_031942236.1">
    <property type="nucleotide sequence ID" value="XM_032084675.1"/>
</dbReference>
<evidence type="ECO:0000256" key="4">
    <source>
        <dbReference type="ARBA" id="ARBA00022989"/>
    </source>
</evidence>
<dbReference type="OrthoDB" id="6730379at2759"/>
<evidence type="ECO:0000256" key="1">
    <source>
        <dbReference type="ARBA" id="ARBA00004141"/>
    </source>
</evidence>
<evidence type="ECO:0000256" key="5">
    <source>
        <dbReference type="ARBA" id="ARBA00023136"/>
    </source>
</evidence>
<dbReference type="InterPro" id="IPR011701">
    <property type="entry name" value="MFS"/>
</dbReference>
<gene>
    <name evidence="7" type="ORF">BDV37DRAFT_271125</name>
</gene>
<keyword evidence="5 6" id="KW-0472">Membrane</keyword>
<dbReference type="PANTHER" id="PTHR43791">
    <property type="entry name" value="PERMEASE-RELATED"/>
    <property type="match status" value="1"/>
</dbReference>
<dbReference type="EMBL" id="ML736764">
    <property type="protein sequence ID" value="KAE8404917.1"/>
    <property type="molecule type" value="Genomic_DNA"/>
</dbReference>
<feature type="transmembrane region" description="Helical" evidence="6">
    <location>
        <begin position="336"/>
        <end position="357"/>
    </location>
</feature>
<feature type="transmembrane region" description="Helical" evidence="6">
    <location>
        <begin position="104"/>
        <end position="122"/>
    </location>
</feature>
<sequence>MSTLGQARSSISHTLYFHTLPPCSWFGCRLRSFSPRHFVSNIDHVVSFLWGVVLACHAATHNFSGLMVTRFFLGLTEAAISPGFSLITGMWYTRSEQPFRHGVWFAGNSIATAFGGLVAYGVAHIVGSIPAWKWLFIIYGLITVAWSIVFLLFMPDSPLSARFLSQRERSEAEERVKVNQTTIKHDKIEWHQVWEALTDYKIYILFLFQIANNIPNGGLTMFSALVVKGFGFSTLQVYLLSIPTGAVHALFALGSLVGSILVYACESTGLRLFGLYLFVAYAAGIPMTLSMVSSNVAGFTKKATVSAMMFIAYCAGNIIGPFLFFAREAPGYKSGFIAMMVCLGVATVLILALGFCWRLENSRRDRVYGPAAFMPTNGPKELAQGLSGTTEDLTDVQNTAFRYVF</sequence>
<feature type="transmembrane region" description="Helical" evidence="6">
    <location>
        <begin position="304"/>
        <end position="324"/>
    </location>
</feature>
<proteinExistence type="predicted"/>
<comment type="subcellular location">
    <subcellularLocation>
        <location evidence="1">Membrane</location>
        <topology evidence="1">Multi-pass membrane protein</topology>
    </subcellularLocation>
</comment>
<keyword evidence="2" id="KW-0813">Transport</keyword>
<name>A0A5N7DEW1_9EURO</name>
<dbReference type="Gene3D" id="1.20.1250.20">
    <property type="entry name" value="MFS general substrate transporter like domains"/>
    <property type="match status" value="1"/>
</dbReference>